<reference evidence="1" key="2">
    <citation type="submission" date="2023-05" db="EMBL/GenBank/DDBJ databases">
        <authorList>
            <consortium name="Lawrence Berkeley National Laboratory"/>
            <person name="Steindorff A."/>
            <person name="Hensen N."/>
            <person name="Bonometti L."/>
            <person name="Westerberg I."/>
            <person name="Brannstrom I.O."/>
            <person name="Guillou S."/>
            <person name="Cros-Aarteil S."/>
            <person name="Calhoun S."/>
            <person name="Haridas S."/>
            <person name="Kuo A."/>
            <person name="Mondo S."/>
            <person name="Pangilinan J."/>
            <person name="Riley R."/>
            <person name="Labutti K."/>
            <person name="Andreopoulos B."/>
            <person name="Lipzen A."/>
            <person name="Chen C."/>
            <person name="Yanf M."/>
            <person name="Daum C."/>
            <person name="Ng V."/>
            <person name="Clum A."/>
            <person name="Ohm R."/>
            <person name="Martin F."/>
            <person name="Silar P."/>
            <person name="Natvig D."/>
            <person name="Lalanne C."/>
            <person name="Gautier V."/>
            <person name="Ament-Velasquez S.L."/>
            <person name="Kruys A."/>
            <person name="Hutchinson M.I."/>
            <person name="Powell A.J."/>
            <person name="Barry K."/>
            <person name="Miller A.N."/>
            <person name="Grigoriev I.V."/>
            <person name="Debuchy R."/>
            <person name="Gladieux P."/>
            <person name="Thoren M.H."/>
            <person name="Johannesson H."/>
        </authorList>
    </citation>
    <scope>NUCLEOTIDE SEQUENCE</scope>
    <source>
        <strain evidence="1">CBS 103.79</strain>
    </source>
</reference>
<dbReference type="EMBL" id="MU855555">
    <property type="protein sequence ID" value="KAK3901785.1"/>
    <property type="molecule type" value="Genomic_DNA"/>
</dbReference>
<comment type="caution">
    <text evidence="1">The sequence shown here is derived from an EMBL/GenBank/DDBJ whole genome shotgun (WGS) entry which is preliminary data.</text>
</comment>
<dbReference type="Proteomes" id="UP001303889">
    <property type="component" value="Unassembled WGS sequence"/>
</dbReference>
<keyword evidence="2" id="KW-1185">Reference proteome</keyword>
<proteinExistence type="predicted"/>
<evidence type="ECO:0000313" key="2">
    <source>
        <dbReference type="Proteomes" id="UP001303889"/>
    </source>
</evidence>
<accession>A0AAN6MJN9</accession>
<dbReference type="AlphaFoldDB" id="A0AAN6MJN9"/>
<sequence>MRLKTRALAEREMKEPPIWSCGDSEAAYDSVEKIISCVYFLLVLGDHECVAANMLKDNQVCASGKAVITIYANPNPDGSYRRSKCMLWTIDYCTRPDMTFAVLVSCIGLSPTHTYGISKSGRP</sequence>
<reference evidence="1" key="1">
    <citation type="journal article" date="2023" name="Mol. Phylogenet. Evol.">
        <title>Genome-scale phylogeny and comparative genomics of the fungal order Sordariales.</title>
        <authorList>
            <person name="Hensen N."/>
            <person name="Bonometti L."/>
            <person name="Westerberg I."/>
            <person name="Brannstrom I.O."/>
            <person name="Guillou S."/>
            <person name="Cros-Aarteil S."/>
            <person name="Calhoun S."/>
            <person name="Haridas S."/>
            <person name="Kuo A."/>
            <person name="Mondo S."/>
            <person name="Pangilinan J."/>
            <person name="Riley R."/>
            <person name="LaButti K."/>
            <person name="Andreopoulos B."/>
            <person name="Lipzen A."/>
            <person name="Chen C."/>
            <person name="Yan M."/>
            <person name="Daum C."/>
            <person name="Ng V."/>
            <person name="Clum A."/>
            <person name="Steindorff A."/>
            <person name="Ohm R.A."/>
            <person name="Martin F."/>
            <person name="Silar P."/>
            <person name="Natvig D.O."/>
            <person name="Lalanne C."/>
            <person name="Gautier V."/>
            <person name="Ament-Velasquez S.L."/>
            <person name="Kruys A."/>
            <person name="Hutchinson M.I."/>
            <person name="Powell A.J."/>
            <person name="Barry K."/>
            <person name="Miller A.N."/>
            <person name="Grigoriev I.V."/>
            <person name="Debuchy R."/>
            <person name="Gladieux P."/>
            <person name="Hiltunen Thoren M."/>
            <person name="Johannesson H."/>
        </authorList>
    </citation>
    <scope>NUCLEOTIDE SEQUENCE</scope>
    <source>
        <strain evidence="1">CBS 103.79</strain>
    </source>
</reference>
<gene>
    <name evidence="1" type="ORF">C8A05DRAFT_34517</name>
</gene>
<evidence type="ECO:0000313" key="1">
    <source>
        <dbReference type="EMBL" id="KAK3901785.1"/>
    </source>
</evidence>
<organism evidence="1 2">
    <name type="scientific">Staphylotrichum tortipilum</name>
    <dbReference type="NCBI Taxonomy" id="2831512"/>
    <lineage>
        <taxon>Eukaryota</taxon>
        <taxon>Fungi</taxon>
        <taxon>Dikarya</taxon>
        <taxon>Ascomycota</taxon>
        <taxon>Pezizomycotina</taxon>
        <taxon>Sordariomycetes</taxon>
        <taxon>Sordariomycetidae</taxon>
        <taxon>Sordariales</taxon>
        <taxon>Chaetomiaceae</taxon>
        <taxon>Staphylotrichum</taxon>
    </lineage>
</organism>
<protein>
    <submittedName>
        <fullName evidence="1">Uncharacterized protein</fullName>
    </submittedName>
</protein>
<name>A0AAN6MJN9_9PEZI</name>